<protein>
    <submittedName>
        <fullName evidence="7">GntR family transcriptional regulator</fullName>
    </submittedName>
</protein>
<keyword evidence="3" id="KW-0805">Transcription regulation</keyword>
<dbReference type="CDD" id="cd07377">
    <property type="entry name" value="WHTH_GntR"/>
    <property type="match status" value="1"/>
</dbReference>
<sequence length="450" mass="47197">MAFDWAAFGVDLHLDLPAGSRRAGLERSLRSAIRSGRLAPGSRLPATRALAGSLGVARGTVAAAYDQLVAEGYLTARTGSGTTVAPVPPPVSFAPSAASPAPPRFDLRPGAPDVTAFPTAAWLRATRRALSAAALDYGDPRGHPSLRAALAEYLGRARGVLAHPDRIVVTSGYVQALSLLAALHPVVAMEDPGLAFHRAVARRSGAVVVPLPVDGSGARTDLLDSTVDAVVLTPANQYPTGVTLAPARRHAVAAWARASGGLVIEDDYDGEFRYDRQPVGAVQGMAPEQVAYVGTAAKTLAPGLRLGWVVLPARLVEAVVEAKRHTDYHTEVVGQLTLAELITSHGYDRHVRAARSRYRARRDLLLSRLRGEPVRGVAAGLHALVPLPPGGPRESDVLASAARHGLALGDLGSHWHAPGDHPQGLIVGYGTPSESRYPAALDVLARVLRA</sequence>
<dbReference type="InterPro" id="IPR036388">
    <property type="entry name" value="WH-like_DNA-bd_sf"/>
</dbReference>
<feature type="domain" description="HTH gntR-type" evidence="6">
    <location>
        <begin position="19"/>
        <end position="87"/>
    </location>
</feature>
<dbReference type="InterPro" id="IPR004839">
    <property type="entry name" value="Aminotransferase_I/II_large"/>
</dbReference>
<evidence type="ECO:0000259" key="6">
    <source>
        <dbReference type="PROSITE" id="PS50949"/>
    </source>
</evidence>
<dbReference type="PANTHER" id="PTHR46577:SF1">
    <property type="entry name" value="HTH-TYPE TRANSCRIPTIONAL REGULATORY PROTEIN GABR"/>
    <property type="match status" value="1"/>
</dbReference>
<keyword evidence="5" id="KW-0804">Transcription</keyword>
<comment type="caution">
    <text evidence="7">The sequence shown here is derived from an EMBL/GenBank/DDBJ whole genome shotgun (WGS) entry which is preliminary data.</text>
</comment>
<dbReference type="Gene3D" id="3.40.640.10">
    <property type="entry name" value="Type I PLP-dependent aspartate aminotransferase-like (Major domain)"/>
    <property type="match status" value="1"/>
</dbReference>
<dbReference type="EMBL" id="BONC01000031">
    <property type="protein sequence ID" value="GIF58290.1"/>
    <property type="molecule type" value="Genomic_DNA"/>
</dbReference>
<evidence type="ECO:0000256" key="3">
    <source>
        <dbReference type="ARBA" id="ARBA00023015"/>
    </source>
</evidence>
<dbReference type="SMART" id="SM00345">
    <property type="entry name" value="HTH_GNTR"/>
    <property type="match status" value="1"/>
</dbReference>
<gene>
    <name evidence="7" type="ORF">Air01nite_43850</name>
</gene>
<evidence type="ECO:0000313" key="7">
    <source>
        <dbReference type="EMBL" id="GIF58290.1"/>
    </source>
</evidence>
<dbReference type="InterPro" id="IPR036390">
    <property type="entry name" value="WH_DNA-bd_sf"/>
</dbReference>
<dbReference type="Proteomes" id="UP000624325">
    <property type="component" value="Unassembled WGS sequence"/>
</dbReference>
<name>A0ABQ4C681_9ACTN</name>
<keyword evidence="2" id="KW-0663">Pyridoxal phosphate</keyword>
<dbReference type="PRINTS" id="PR00035">
    <property type="entry name" value="HTHGNTR"/>
</dbReference>
<keyword evidence="4" id="KW-0238">DNA-binding</keyword>
<evidence type="ECO:0000256" key="2">
    <source>
        <dbReference type="ARBA" id="ARBA00022898"/>
    </source>
</evidence>
<evidence type="ECO:0000256" key="1">
    <source>
        <dbReference type="ARBA" id="ARBA00005384"/>
    </source>
</evidence>
<proteinExistence type="inferred from homology"/>
<dbReference type="Gene3D" id="1.10.10.10">
    <property type="entry name" value="Winged helix-like DNA-binding domain superfamily/Winged helix DNA-binding domain"/>
    <property type="match status" value="1"/>
</dbReference>
<dbReference type="InterPro" id="IPR000524">
    <property type="entry name" value="Tscrpt_reg_HTH_GntR"/>
</dbReference>
<keyword evidence="8" id="KW-1185">Reference proteome</keyword>
<dbReference type="InterPro" id="IPR015421">
    <property type="entry name" value="PyrdxlP-dep_Trfase_major"/>
</dbReference>
<dbReference type="PANTHER" id="PTHR46577">
    <property type="entry name" value="HTH-TYPE TRANSCRIPTIONAL REGULATORY PROTEIN GABR"/>
    <property type="match status" value="1"/>
</dbReference>
<dbReference type="InterPro" id="IPR015424">
    <property type="entry name" value="PyrdxlP-dep_Trfase"/>
</dbReference>
<dbReference type="Pfam" id="PF00392">
    <property type="entry name" value="GntR"/>
    <property type="match status" value="1"/>
</dbReference>
<comment type="similarity">
    <text evidence="1">In the C-terminal section; belongs to the class-I pyridoxal-phosphate-dependent aminotransferase family.</text>
</comment>
<dbReference type="CDD" id="cd00609">
    <property type="entry name" value="AAT_like"/>
    <property type="match status" value="1"/>
</dbReference>
<evidence type="ECO:0000313" key="8">
    <source>
        <dbReference type="Proteomes" id="UP000624325"/>
    </source>
</evidence>
<evidence type="ECO:0000256" key="5">
    <source>
        <dbReference type="ARBA" id="ARBA00023163"/>
    </source>
</evidence>
<dbReference type="SUPFAM" id="SSF46785">
    <property type="entry name" value="Winged helix' DNA-binding domain"/>
    <property type="match status" value="1"/>
</dbReference>
<organism evidence="7 8">
    <name type="scientific">Asanoa iriomotensis</name>
    <dbReference type="NCBI Taxonomy" id="234613"/>
    <lineage>
        <taxon>Bacteria</taxon>
        <taxon>Bacillati</taxon>
        <taxon>Actinomycetota</taxon>
        <taxon>Actinomycetes</taxon>
        <taxon>Micromonosporales</taxon>
        <taxon>Micromonosporaceae</taxon>
        <taxon>Asanoa</taxon>
    </lineage>
</organism>
<reference evidence="7 8" key="1">
    <citation type="submission" date="2021-01" db="EMBL/GenBank/DDBJ databases">
        <title>Whole genome shotgun sequence of Asanoa iriomotensis NBRC 100142.</title>
        <authorList>
            <person name="Komaki H."/>
            <person name="Tamura T."/>
        </authorList>
    </citation>
    <scope>NUCLEOTIDE SEQUENCE [LARGE SCALE GENOMIC DNA]</scope>
    <source>
        <strain evidence="7 8">NBRC 100142</strain>
    </source>
</reference>
<dbReference type="InterPro" id="IPR051446">
    <property type="entry name" value="HTH_trans_reg/aminotransferase"/>
</dbReference>
<dbReference type="PROSITE" id="PS50949">
    <property type="entry name" value="HTH_GNTR"/>
    <property type="match status" value="1"/>
</dbReference>
<dbReference type="Pfam" id="PF00155">
    <property type="entry name" value="Aminotran_1_2"/>
    <property type="match status" value="1"/>
</dbReference>
<accession>A0ABQ4C681</accession>
<evidence type="ECO:0000256" key="4">
    <source>
        <dbReference type="ARBA" id="ARBA00023125"/>
    </source>
</evidence>
<dbReference type="SUPFAM" id="SSF53383">
    <property type="entry name" value="PLP-dependent transferases"/>
    <property type="match status" value="1"/>
</dbReference>
<dbReference type="RefSeq" id="WP_203704714.1">
    <property type="nucleotide sequence ID" value="NZ_BAAALU010000009.1"/>
</dbReference>